<feature type="region of interest" description="Disordered" evidence="6">
    <location>
        <begin position="1"/>
        <end position="20"/>
    </location>
</feature>
<feature type="domain" description="BES1/BZR1 plant transcription factor N-terminal" evidence="7">
    <location>
        <begin position="4"/>
        <end position="72"/>
    </location>
</feature>
<dbReference type="PANTHER" id="PTHR31506:SF51">
    <property type="entry name" value="BES1_BZR1 HOMOLOG PROTEIN 4"/>
    <property type="match status" value="1"/>
</dbReference>
<keyword evidence="2 5" id="KW-0805">Transcription regulation</keyword>
<accession>A0A4S4F1M8</accession>
<dbReference type="InterPro" id="IPR008540">
    <property type="entry name" value="BES1_N"/>
</dbReference>
<dbReference type="EMBL" id="SDRB02000357">
    <property type="protein sequence ID" value="THG23341.1"/>
    <property type="molecule type" value="Genomic_DNA"/>
</dbReference>
<evidence type="ECO:0000256" key="4">
    <source>
        <dbReference type="ARBA" id="ARBA00023163"/>
    </source>
</evidence>
<evidence type="ECO:0000259" key="7">
    <source>
        <dbReference type="Pfam" id="PF05687"/>
    </source>
</evidence>
<proteinExistence type="inferred from homology"/>
<evidence type="ECO:0000256" key="1">
    <source>
        <dbReference type="ARBA" id="ARBA00005909"/>
    </source>
</evidence>
<feature type="region of interest" description="Disordered" evidence="6">
    <location>
        <begin position="390"/>
        <end position="426"/>
    </location>
</feature>
<dbReference type="GO" id="GO:0003700">
    <property type="term" value="F:DNA-binding transcription factor activity"/>
    <property type="evidence" value="ECO:0007669"/>
    <property type="project" value="UniProtKB-UniRule"/>
</dbReference>
<dbReference type="InterPro" id="IPR033264">
    <property type="entry name" value="BZR"/>
</dbReference>
<evidence type="ECO:0000256" key="6">
    <source>
        <dbReference type="SAM" id="MobiDB-lite"/>
    </source>
</evidence>
<dbReference type="SMR" id="A0A4S4F1M8"/>
<keyword evidence="9" id="KW-1185">Reference proteome</keyword>
<keyword evidence="4 5" id="KW-0804">Transcription</keyword>
<name>A0A4S4F1M8_CAMSN</name>
<evidence type="ECO:0000256" key="5">
    <source>
        <dbReference type="RuleBase" id="RU369040"/>
    </source>
</evidence>
<evidence type="ECO:0000313" key="9">
    <source>
        <dbReference type="Proteomes" id="UP000306102"/>
    </source>
</evidence>
<dbReference type="GO" id="GO:0009742">
    <property type="term" value="P:brassinosteroid mediated signaling pathway"/>
    <property type="evidence" value="ECO:0007669"/>
    <property type="project" value="UniProtKB-UniRule"/>
</dbReference>
<evidence type="ECO:0000313" key="8">
    <source>
        <dbReference type="EMBL" id="THG23341.1"/>
    </source>
</evidence>
<comment type="subcellular location">
    <subcellularLocation>
        <location evidence="5">Nucleus</location>
    </subcellularLocation>
</comment>
<protein>
    <recommendedName>
        <fullName evidence="5">Protein BZR1 homolog</fullName>
    </recommendedName>
    <alternativeName>
        <fullName evidence="5">Protein BRASSINAZOLE-RESISTANT 1 homolog</fullName>
    </alternativeName>
</protein>
<keyword evidence="5" id="KW-1070">Brassinosteroid signaling pathway</keyword>
<dbReference type="AlphaFoldDB" id="A0A4S4F1M8"/>
<evidence type="ECO:0000256" key="3">
    <source>
        <dbReference type="ARBA" id="ARBA00023125"/>
    </source>
</evidence>
<evidence type="ECO:0000256" key="2">
    <source>
        <dbReference type="ARBA" id="ARBA00023015"/>
    </source>
</evidence>
<dbReference type="Proteomes" id="UP000306102">
    <property type="component" value="Unassembled WGS sequence"/>
</dbReference>
<organism evidence="8 9">
    <name type="scientific">Camellia sinensis var. sinensis</name>
    <name type="common">China tea</name>
    <dbReference type="NCBI Taxonomy" id="542762"/>
    <lineage>
        <taxon>Eukaryota</taxon>
        <taxon>Viridiplantae</taxon>
        <taxon>Streptophyta</taxon>
        <taxon>Embryophyta</taxon>
        <taxon>Tracheophyta</taxon>
        <taxon>Spermatophyta</taxon>
        <taxon>Magnoliopsida</taxon>
        <taxon>eudicotyledons</taxon>
        <taxon>Gunneridae</taxon>
        <taxon>Pentapetalae</taxon>
        <taxon>asterids</taxon>
        <taxon>Ericales</taxon>
        <taxon>Theaceae</taxon>
        <taxon>Camellia</taxon>
    </lineage>
</organism>
<comment type="function">
    <text evidence="5">Functions in brassinosteroid signaling. May function as transcriptional repressor.</text>
</comment>
<feature type="region of interest" description="Disordered" evidence="6">
    <location>
        <begin position="204"/>
        <end position="228"/>
    </location>
</feature>
<dbReference type="GO" id="GO:0003677">
    <property type="term" value="F:DNA binding"/>
    <property type="evidence" value="ECO:0007669"/>
    <property type="project" value="UniProtKB-UniRule"/>
</dbReference>
<dbReference type="GO" id="GO:0006351">
    <property type="term" value="P:DNA-templated transcription"/>
    <property type="evidence" value="ECO:0007669"/>
    <property type="project" value="InterPro"/>
</dbReference>
<dbReference type="PANTHER" id="PTHR31506">
    <property type="entry name" value="BES1/BZR1 HOMOLOG PROTEIN 3-RELATED"/>
    <property type="match status" value="1"/>
</dbReference>
<comment type="similarity">
    <text evidence="1 5">Belongs to the BZR/LAT61 family.</text>
</comment>
<dbReference type="GO" id="GO:0005634">
    <property type="term" value="C:nucleus"/>
    <property type="evidence" value="ECO:0007669"/>
    <property type="project" value="UniProtKB-SubCell"/>
</dbReference>
<feature type="compositionally biased region" description="Basic residues" evidence="6">
    <location>
        <begin position="399"/>
        <end position="408"/>
    </location>
</feature>
<sequence length="456" mass="49110">MTSGTRLPSWKERENNKRRERRRRAIAAKIFAGLRMYGNYKLPKHCDNNEVLKALCDEAGWTVELDGTTYRKLPKHCDNNEVLKALCDEAGWTVELDGTTYRKGCKPVERMDIMGGSASASPCSSYQPSPCASYQPSPCASYNPSPGSSSFPSPASSSYAANANVDGSSLIPWLKNLSSASSSASSSKLPHLYIHCGSISAPVTPPLSSPTARTPRLKPNWDDPSARVGRGGTHYPLLPSSTPPSPGRQILPDSEWFAGIRIPQGGPTSPTFSLVSSNPFGFKDEVMAGGGSRMWTPGQSGTCSPAIAAGSDHTADVPMSEVISDEFAFGSHTAGLVRAWEGERIHEDCGDDLELTLGSSRTRFVVAFGKEMLSRKDGRFCLGKNRGMVREEENQRKKEEKKKKKNWRGRGQQNRAEGGGDGGAGAATSCCCNDRSCCDGGAGLRQRSSWATIGDR</sequence>
<keyword evidence="3 5" id="KW-0238">DNA-binding</keyword>
<reference evidence="8 9" key="1">
    <citation type="journal article" date="2018" name="Proc. Natl. Acad. Sci. U.S.A.">
        <title>Draft genome sequence of Camellia sinensis var. sinensis provides insights into the evolution of the tea genome and tea quality.</title>
        <authorList>
            <person name="Wei C."/>
            <person name="Yang H."/>
            <person name="Wang S."/>
            <person name="Zhao J."/>
            <person name="Liu C."/>
            <person name="Gao L."/>
            <person name="Xia E."/>
            <person name="Lu Y."/>
            <person name="Tai Y."/>
            <person name="She G."/>
            <person name="Sun J."/>
            <person name="Cao H."/>
            <person name="Tong W."/>
            <person name="Gao Q."/>
            <person name="Li Y."/>
            <person name="Deng W."/>
            <person name="Jiang X."/>
            <person name="Wang W."/>
            <person name="Chen Q."/>
            <person name="Zhang S."/>
            <person name="Li H."/>
            <person name="Wu J."/>
            <person name="Wang P."/>
            <person name="Li P."/>
            <person name="Shi C."/>
            <person name="Zheng F."/>
            <person name="Jian J."/>
            <person name="Huang B."/>
            <person name="Shan D."/>
            <person name="Shi M."/>
            <person name="Fang C."/>
            <person name="Yue Y."/>
            <person name="Li F."/>
            <person name="Li D."/>
            <person name="Wei S."/>
            <person name="Han B."/>
            <person name="Jiang C."/>
            <person name="Yin Y."/>
            <person name="Xia T."/>
            <person name="Zhang Z."/>
            <person name="Bennetzen J.L."/>
            <person name="Zhao S."/>
            <person name="Wan X."/>
        </authorList>
    </citation>
    <scope>NUCLEOTIDE SEQUENCE [LARGE SCALE GENOMIC DNA]</scope>
    <source>
        <strain evidence="9">cv. Shuchazao</strain>
        <tissue evidence="8">Leaf</tissue>
    </source>
</reference>
<comment type="caution">
    <text evidence="8">The sequence shown here is derived from an EMBL/GenBank/DDBJ whole genome shotgun (WGS) entry which is preliminary data.</text>
</comment>
<gene>
    <name evidence="8" type="ORF">TEA_010789</name>
</gene>
<dbReference type="Pfam" id="PF05687">
    <property type="entry name" value="BES1_N"/>
    <property type="match status" value="1"/>
</dbReference>